<sequence>MTNSLRDILAQWYANRDNGEWVLCTLYEITGSSYRKPGAMMMISGLGQRLGMLSGGCLEADIQRHAKRVMADQRALTLTYDATDEEDLTFQLGIGCGGVVHILLQPVSKENAYLGLKELFTALETRQQGLYYQCINPEDGEAQGYFELAEGAKQWSLNRRTQLLEQGGCRWLQTHINPEPHLLIAGAGGDAVPVYQMAKQLGWSVSLWDPRPANARREYFQHADFILRDSAKKLAEFCHTQRISSVILMAHSVELDSQVLRALAQVPLNYLGMLGPAHRRAEVFAASGIKKTDITAPVFGPVGLNIGGETPESVALSMLSEMHASLCDRDGRSLSEWGMS</sequence>
<evidence type="ECO:0000259" key="1">
    <source>
        <dbReference type="Pfam" id="PF02625"/>
    </source>
</evidence>
<accession>A0A0U2XAM1</accession>
<protein>
    <recommendedName>
        <fullName evidence="5">Isoquinoline 1-oxidoreductase</fullName>
    </recommendedName>
</protein>
<dbReference type="AlphaFoldDB" id="A0A0U2XAM1"/>
<dbReference type="InterPro" id="IPR027051">
    <property type="entry name" value="XdhC_Rossmann_dom"/>
</dbReference>
<reference evidence="3 4" key="1">
    <citation type="submission" date="2015-12" db="EMBL/GenBank/DDBJ databases">
        <title>Complete genome sequence of Pseudoalteromonas rubra SCSIO 6842, harboring a conjugative plasmid.</title>
        <authorList>
            <person name="Li B."/>
            <person name="Wang X."/>
        </authorList>
    </citation>
    <scope>NUCLEOTIDE SEQUENCE [LARGE SCALE GENOMIC DNA]</scope>
    <source>
        <strain evidence="3 4">SCSIO 6842</strain>
    </source>
</reference>
<evidence type="ECO:0000313" key="3">
    <source>
        <dbReference type="EMBL" id="ALU44916.1"/>
    </source>
</evidence>
<dbReference type="Pfam" id="PF13478">
    <property type="entry name" value="XdhC_C"/>
    <property type="match status" value="1"/>
</dbReference>
<name>A0A0U2XAM1_9GAMM</name>
<dbReference type="InterPro" id="IPR052698">
    <property type="entry name" value="MoCofactor_Util/Proc"/>
</dbReference>
<evidence type="ECO:0000259" key="2">
    <source>
        <dbReference type="Pfam" id="PF13478"/>
    </source>
</evidence>
<dbReference type="Proteomes" id="UP000069015">
    <property type="component" value="Chromosome 1"/>
</dbReference>
<feature type="domain" description="XdhC Rossmann" evidence="2">
    <location>
        <begin position="182"/>
        <end position="322"/>
    </location>
</feature>
<dbReference type="EMBL" id="CP013611">
    <property type="protein sequence ID" value="ALU44916.1"/>
    <property type="molecule type" value="Genomic_DNA"/>
</dbReference>
<evidence type="ECO:0000313" key="4">
    <source>
        <dbReference type="Proteomes" id="UP000069015"/>
    </source>
</evidence>
<organism evidence="3 4">
    <name type="scientific">Pseudoalteromonas rubra</name>
    <dbReference type="NCBI Taxonomy" id="43658"/>
    <lineage>
        <taxon>Bacteria</taxon>
        <taxon>Pseudomonadati</taxon>
        <taxon>Pseudomonadota</taxon>
        <taxon>Gammaproteobacteria</taxon>
        <taxon>Alteromonadales</taxon>
        <taxon>Pseudoalteromonadaceae</taxon>
        <taxon>Pseudoalteromonas</taxon>
    </lineage>
</organism>
<dbReference type="InterPro" id="IPR003777">
    <property type="entry name" value="XdhC_CoxI"/>
</dbReference>
<feature type="domain" description="XdhC- CoxI" evidence="1">
    <location>
        <begin position="17"/>
        <end position="81"/>
    </location>
</feature>
<evidence type="ECO:0008006" key="5">
    <source>
        <dbReference type="Google" id="ProtNLM"/>
    </source>
</evidence>
<dbReference type="RefSeq" id="WP_058797844.1">
    <property type="nucleotide sequence ID" value="NZ_CP013611.1"/>
</dbReference>
<dbReference type="KEGG" id="prr:AT705_19350"/>
<dbReference type="Gene3D" id="3.40.50.720">
    <property type="entry name" value="NAD(P)-binding Rossmann-like Domain"/>
    <property type="match status" value="1"/>
</dbReference>
<proteinExistence type="predicted"/>
<dbReference type="PANTHER" id="PTHR30388:SF4">
    <property type="entry name" value="MOLYBDENUM COFACTOR INSERTION CHAPERONE PAOD"/>
    <property type="match status" value="1"/>
</dbReference>
<dbReference type="Pfam" id="PF02625">
    <property type="entry name" value="XdhC_CoxI"/>
    <property type="match status" value="1"/>
</dbReference>
<dbReference type="PANTHER" id="PTHR30388">
    <property type="entry name" value="ALDEHYDE OXIDOREDUCTASE MOLYBDENUM COFACTOR ASSEMBLY PROTEIN"/>
    <property type="match status" value="1"/>
</dbReference>
<gene>
    <name evidence="3" type="ORF">AT705_19350</name>
</gene>